<dbReference type="AlphaFoldDB" id="F9WBT1"/>
<protein>
    <submittedName>
        <fullName evidence="1">WGS project CAEQ00000000 data, annotated contig 2143</fullName>
    </submittedName>
</protein>
<gene>
    <name evidence="1" type="ORF">TCIL3000_0_53090</name>
</gene>
<reference evidence="2" key="1">
    <citation type="submission" date="2011-07" db="EMBL/GenBank/DDBJ databases">
        <title>Divergent evolution of antigenic variation in African trypanosomes.</title>
        <authorList>
            <person name="Jackson A.P."/>
            <person name="Berry A."/>
            <person name="Allison H.C."/>
            <person name="Burton P."/>
            <person name="Anderson J."/>
            <person name="Aslett M."/>
            <person name="Brown R."/>
            <person name="Corton N."/>
            <person name="Harris D."/>
            <person name="Hauser H."/>
            <person name="Gamble J."/>
            <person name="Gilderthorp R."/>
            <person name="McQuillan J."/>
            <person name="Quail M.A."/>
            <person name="Sanders M."/>
            <person name="Van Tonder A."/>
            <person name="Ginger M.L."/>
            <person name="Donelson J.E."/>
            <person name="Field M.C."/>
            <person name="Barry J.D."/>
            <person name="Berriman M."/>
            <person name="Hertz-Fowler C."/>
        </authorList>
    </citation>
    <scope>NUCLEOTIDE SEQUENCE [LARGE SCALE GENOMIC DNA]</scope>
    <source>
        <strain evidence="2">IL3000</strain>
    </source>
</reference>
<evidence type="ECO:0000313" key="2">
    <source>
        <dbReference type="Proteomes" id="UP000000702"/>
    </source>
</evidence>
<evidence type="ECO:0000313" key="1">
    <source>
        <dbReference type="EMBL" id="CCD14716.1"/>
    </source>
</evidence>
<comment type="caution">
    <text evidence="1">The sequence shown here is derived from an EMBL/GenBank/DDBJ whole genome shotgun (WGS) entry which is preliminary data.</text>
</comment>
<proteinExistence type="predicted"/>
<organism evidence="1 2">
    <name type="scientific">Trypanosoma congolense (strain IL3000)</name>
    <dbReference type="NCBI Taxonomy" id="1068625"/>
    <lineage>
        <taxon>Eukaryota</taxon>
        <taxon>Discoba</taxon>
        <taxon>Euglenozoa</taxon>
        <taxon>Kinetoplastea</taxon>
        <taxon>Metakinetoplastina</taxon>
        <taxon>Trypanosomatida</taxon>
        <taxon>Trypanosomatidae</taxon>
        <taxon>Trypanosoma</taxon>
        <taxon>Nannomonas</taxon>
    </lineage>
</organism>
<dbReference type="EMBL" id="CAEQ01001623">
    <property type="protein sequence ID" value="CCD14716.1"/>
    <property type="molecule type" value="Genomic_DNA"/>
</dbReference>
<dbReference type="Proteomes" id="UP000000702">
    <property type="component" value="Unassembled WGS sequence"/>
</dbReference>
<reference evidence="1 2" key="2">
    <citation type="journal article" date="2012" name="Proc. Natl. Acad. Sci. U.S.A.">
        <title>Antigenic diversity is generated by distinct evolutionary mechanisms in African trypanosome species.</title>
        <authorList>
            <person name="Jackson A.P."/>
            <person name="Berry A."/>
            <person name="Aslett M."/>
            <person name="Allison H.C."/>
            <person name="Burton P."/>
            <person name="Vavrova-Anderson J."/>
            <person name="Brown R."/>
            <person name="Browne H."/>
            <person name="Corton N."/>
            <person name="Hauser H."/>
            <person name="Gamble J."/>
            <person name="Gilderthorp R."/>
            <person name="Marcello L."/>
            <person name="McQuillan J."/>
            <person name="Otto T.D."/>
            <person name="Quail M.A."/>
            <person name="Sanders M.J."/>
            <person name="van Tonder A."/>
            <person name="Ginger M.L."/>
            <person name="Field M.C."/>
            <person name="Barry J.D."/>
            <person name="Hertz-Fowler C."/>
            <person name="Berriman M."/>
        </authorList>
    </citation>
    <scope>NUCLEOTIDE SEQUENCE [LARGE SCALE GENOMIC DNA]</scope>
    <source>
        <strain evidence="1 2">IL3000</strain>
    </source>
</reference>
<accession>F9WBT1</accession>
<sequence length="223" mass="25339">MHAYKSCHTKLLPFIQARSGRLEQGLDEGTRQYRARHRSDFYGFLVDRPIFQQNHLGVVQLDQVALEMLLHERALELQVELDVLKGFRIGNIKLRFFQKLLHGHRGIVSHAVRGRTIKDKKCAGRDRAPVVPGLSNRVYTVASMVTGRVLGELKVSFSIVNRSLEPSGKREKEMRKRVMVSIPLQPWVKFLSCHFHCLNGSSVGSMPVKAFKNDRGMGSHLSI</sequence>
<name>F9WBT1_TRYCI</name>
<keyword evidence="2" id="KW-1185">Reference proteome</keyword>
<dbReference type="VEuPathDB" id="TriTrypDB:TcIL3000_0_53090"/>